<dbReference type="SUPFAM" id="SSF48024">
    <property type="entry name" value="N-terminal domain of DnaB helicase"/>
    <property type="match status" value="1"/>
</dbReference>
<protein>
    <submittedName>
        <fullName evidence="2">Replicative helicase</fullName>
    </submittedName>
</protein>
<dbReference type="InterPro" id="IPR007694">
    <property type="entry name" value="DNA_helicase_DnaB-like_C"/>
</dbReference>
<dbReference type="InterPro" id="IPR016136">
    <property type="entry name" value="DNA_helicase_N/primase_C"/>
</dbReference>
<accession>A0A8S5LL58</accession>
<organism evidence="2">
    <name type="scientific">Siphoviridae sp. ctKcB20</name>
    <dbReference type="NCBI Taxonomy" id="2827568"/>
    <lineage>
        <taxon>Viruses</taxon>
        <taxon>Duplodnaviria</taxon>
        <taxon>Heunggongvirae</taxon>
        <taxon>Uroviricota</taxon>
        <taxon>Caudoviricetes</taxon>
    </lineage>
</organism>
<dbReference type="InterPro" id="IPR027417">
    <property type="entry name" value="P-loop_NTPase"/>
</dbReference>
<evidence type="ECO:0000313" key="2">
    <source>
        <dbReference type="EMBL" id="DAD70686.1"/>
    </source>
</evidence>
<dbReference type="GO" id="GO:0003678">
    <property type="term" value="F:DNA helicase activity"/>
    <property type="evidence" value="ECO:0007669"/>
    <property type="project" value="InterPro"/>
</dbReference>
<feature type="domain" description="SF4 helicase" evidence="1">
    <location>
        <begin position="182"/>
        <end position="451"/>
    </location>
</feature>
<keyword evidence="2" id="KW-0347">Helicase</keyword>
<reference evidence="2" key="1">
    <citation type="journal article" date="2021" name="Proc. Natl. Acad. Sci. U.S.A.">
        <title>A Catalog of Tens of Thousands of Viruses from Human Metagenomes Reveals Hidden Associations with Chronic Diseases.</title>
        <authorList>
            <person name="Tisza M.J."/>
            <person name="Buck C.B."/>
        </authorList>
    </citation>
    <scope>NUCLEOTIDE SEQUENCE</scope>
    <source>
        <strain evidence="2">CtKcB20</strain>
    </source>
</reference>
<proteinExistence type="predicted"/>
<dbReference type="PANTHER" id="PTHR30153">
    <property type="entry name" value="REPLICATIVE DNA HELICASE DNAB"/>
    <property type="match status" value="1"/>
</dbReference>
<dbReference type="Gene3D" id="1.10.860.10">
    <property type="entry name" value="DNAb Helicase, Chain A"/>
    <property type="match status" value="1"/>
</dbReference>
<name>A0A8S5LL58_9CAUD</name>
<dbReference type="Gene3D" id="3.40.50.300">
    <property type="entry name" value="P-loop containing nucleotide triphosphate hydrolases"/>
    <property type="match status" value="1"/>
</dbReference>
<dbReference type="GO" id="GO:0006260">
    <property type="term" value="P:DNA replication"/>
    <property type="evidence" value="ECO:0007669"/>
    <property type="project" value="InterPro"/>
</dbReference>
<sequence length="491" mass="55397">MYDAMSVRLLLGCFIIKPPLILEDKYKLTKDDFSAQVFHLRLFQAITALAKRGANRITALECYNLCGNNVEVKKIFDNNNLSDFIDTVVKLSNIDNISVYYESVKKCSLLNGYKTQGISIDKFEKNTEQYTIKEIIDYYDGILVHIKKEFYKDKDIDELKAGDGFEAVKEGFKAEPLFGATTFSEYLNTAARGWIPGQLSIYSVGSGVGKSTIGLANLVQVCCPRIYDIDKGQYVDNPCYQHKAGLYLQFEMAGDTEITPKIVATISGVPCFSILNGRYEEGEEERVDEAIKILHESKLYIVTMPNYTVDLIESYVKDYVVNRQVGFLCYDYIVESSSVSSDLAKKNGVSTRSDQVLSGIASKLKDLAVEYNIAVLTFTQVNANAMTQEIMDSGVAAGSRAIQNKADVAGVIMPLRRKEQEIADMMMEKYPDKIKPNRCLSVYKMRFSQVEQGIKIYFNLDLNTGRTKDCFVTTKFDNPYNLQRTRLVYAK</sequence>
<keyword evidence="2" id="KW-0547">Nucleotide-binding</keyword>
<dbReference type="PANTHER" id="PTHR30153:SF2">
    <property type="entry name" value="REPLICATIVE DNA HELICASE"/>
    <property type="match status" value="1"/>
</dbReference>
<dbReference type="InterPro" id="IPR036185">
    <property type="entry name" value="DNA_heli_DnaB-like_N_sf"/>
</dbReference>
<evidence type="ECO:0000259" key="1">
    <source>
        <dbReference type="Pfam" id="PF03796"/>
    </source>
</evidence>
<dbReference type="GO" id="GO:0005524">
    <property type="term" value="F:ATP binding"/>
    <property type="evidence" value="ECO:0007669"/>
    <property type="project" value="InterPro"/>
</dbReference>
<dbReference type="SUPFAM" id="SSF52540">
    <property type="entry name" value="P-loop containing nucleoside triphosphate hydrolases"/>
    <property type="match status" value="1"/>
</dbReference>
<dbReference type="EMBL" id="BK015870">
    <property type="protein sequence ID" value="DAD70686.1"/>
    <property type="molecule type" value="Genomic_DNA"/>
</dbReference>
<keyword evidence="2" id="KW-0378">Hydrolase</keyword>
<dbReference type="Pfam" id="PF03796">
    <property type="entry name" value="DnaB_C"/>
    <property type="match status" value="1"/>
</dbReference>
<keyword evidence="2" id="KW-0067">ATP-binding</keyword>